<dbReference type="CDD" id="cd00685">
    <property type="entry name" value="Trans_IPPS_HT"/>
    <property type="match status" value="1"/>
</dbReference>
<gene>
    <name evidence="7" type="primary">ispB_2</name>
    <name evidence="7" type="ORF">SAMEA104719789_01468</name>
</gene>
<keyword evidence="3 6" id="KW-0808">Transferase</keyword>
<dbReference type="Gene3D" id="1.10.600.10">
    <property type="entry name" value="Farnesyl Diphosphate Synthase"/>
    <property type="match status" value="1"/>
</dbReference>
<dbReference type="PANTHER" id="PTHR12001">
    <property type="entry name" value="GERANYLGERANYL PYROPHOSPHATE SYNTHASE"/>
    <property type="match status" value="1"/>
</dbReference>
<evidence type="ECO:0000256" key="1">
    <source>
        <dbReference type="ARBA" id="ARBA00001946"/>
    </source>
</evidence>
<dbReference type="SFLD" id="SFLDG01017">
    <property type="entry name" value="Polyprenyl_Transferase_Like"/>
    <property type="match status" value="1"/>
</dbReference>
<evidence type="ECO:0000256" key="6">
    <source>
        <dbReference type="RuleBase" id="RU004466"/>
    </source>
</evidence>
<dbReference type="GO" id="GO:0008299">
    <property type="term" value="P:isoprenoid biosynthetic process"/>
    <property type="evidence" value="ECO:0007669"/>
    <property type="project" value="InterPro"/>
</dbReference>
<organism evidence="7 8">
    <name type="scientific">Candidatus Ornithobacterium hominis</name>
    <dbReference type="NCBI Taxonomy" id="2497989"/>
    <lineage>
        <taxon>Bacteria</taxon>
        <taxon>Pseudomonadati</taxon>
        <taxon>Bacteroidota</taxon>
        <taxon>Flavobacteriia</taxon>
        <taxon>Flavobacteriales</taxon>
        <taxon>Weeksellaceae</taxon>
        <taxon>Ornithobacterium</taxon>
    </lineage>
</organism>
<keyword evidence="5" id="KW-0460">Magnesium</keyword>
<dbReference type="PROSITE" id="PS00723">
    <property type="entry name" value="POLYPRENYL_SYNTHASE_1"/>
    <property type="match status" value="1"/>
</dbReference>
<keyword evidence="4" id="KW-0479">Metal-binding</keyword>
<proteinExistence type="inferred from homology"/>
<evidence type="ECO:0000313" key="8">
    <source>
        <dbReference type="Proteomes" id="UP000262142"/>
    </source>
</evidence>
<keyword evidence="8" id="KW-1185">Reference proteome</keyword>
<dbReference type="GO" id="GO:0106350">
    <property type="term" value="F:all-trans-octaprenyl-diphosphate synthase activity"/>
    <property type="evidence" value="ECO:0007669"/>
    <property type="project" value="UniProtKB-EC"/>
</dbReference>
<accession>A0A383U4X8</accession>
<dbReference type="InterPro" id="IPR008949">
    <property type="entry name" value="Isoprenoid_synthase_dom_sf"/>
</dbReference>
<name>A0A383U4X8_9FLAO</name>
<protein>
    <submittedName>
        <fullName evidence="7">Octaprenyl-diphosphate synthase</fullName>
        <ecNumber evidence="7">2.5.1.90</ecNumber>
    </submittedName>
</protein>
<evidence type="ECO:0000256" key="4">
    <source>
        <dbReference type="ARBA" id="ARBA00022723"/>
    </source>
</evidence>
<evidence type="ECO:0000256" key="2">
    <source>
        <dbReference type="ARBA" id="ARBA00006706"/>
    </source>
</evidence>
<dbReference type="GO" id="GO:0046872">
    <property type="term" value="F:metal ion binding"/>
    <property type="evidence" value="ECO:0007669"/>
    <property type="project" value="UniProtKB-KW"/>
</dbReference>
<dbReference type="AlphaFoldDB" id="A0A383U4X8"/>
<dbReference type="InterPro" id="IPR000092">
    <property type="entry name" value="Polyprenyl_synt"/>
</dbReference>
<comment type="cofactor">
    <cofactor evidence="1">
        <name>Mg(2+)</name>
        <dbReference type="ChEBI" id="CHEBI:18420"/>
    </cofactor>
</comment>
<dbReference type="InterPro" id="IPR033749">
    <property type="entry name" value="Polyprenyl_synt_CS"/>
</dbReference>
<dbReference type="PROSITE" id="PS00444">
    <property type="entry name" value="POLYPRENYL_SYNTHASE_2"/>
    <property type="match status" value="1"/>
</dbReference>
<dbReference type="SUPFAM" id="SSF48576">
    <property type="entry name" value="Terpenoid synthases"/>
    <property type="match status" value="1"/>
</dbReference>
<reference evidence="7 8" key="1">
    <citation type="submission" date="2018-09" db="EMBL/GenBank/DDBJ databases">
        <authorList>
            <consortium name="Pathogen Informatics"/>
        </authorList>
    </citation>
    <scope>NUCLEOTIDE SEQUENCE [LARGE SCALE GENOMIC DNA]</scope>
    <source>
        <strain evidence="7 8">OH-22767</strain>
    </source>
</reference>
<dbReference type="Pfam" id="PF00348">
    <property type="entry name" value="polyprenyl_synt"/>
    <property type="match status" value="1"/>
</dbReference>
<dbReference type="Proteomes" id="UP000262142">
    <property type="component" value="Unassembled WGS sequence"/>
</dbReference>
<dbReference type="RefSeq" id="WP_119059670.1">
    <property type="nucleotide sequence ID" value="NZ_UNSC01000007.1"/>
</dbReference>
<evidence type="ECO:0000256" key="5">
    <source>
        <dbReference type="ARBA" id="ARBA00022842"/>
    </source>
</evidence>
<evidence type="ECO:0000313" key="7">
    <source>
        <dbReference type="EMBL" id="SZD74013.1"/>
    </source>
</evidence>
<dbReference type="OrthoDB" id="9805316at2"/>
<dbReference type="PANTHER" id="PTHR12001:SF85">
    <property type="entry name" value="SHORT CHAIN ISOPRENYL DIPHOSPHATE SYNTHASE"/>
    <property type="match status" value="1"/>
</dbReference>
<dbReference type="EC" id="2.5.1.90" evidence="7"/>
<evidence type="ECO:0000256" key="3">
    <source>
        <dbReference type="ARBA" id="ARBA00022679"/>
    </source>
</evidence>
<sequence length="324" mass="37274">MEALKKYQEIFHEQFDALRFDQKKPSELYGPIDYLLQLGGKRLRPLVSLMACDIFGGTIQKAVKPSIAIELFHNFTLMHDDIMDSAPLRRGRTTVHEKYDVNTAILSGDALLIQSYQFFEDLEPHLFKEVISLFSATAAKLCEGQQYDMNFMQQSEVDLDEYLDMIKKKTGVLTAAAFKIGAIIAQASPEDADRIYQFGENLGIAFQLKDDLLDIFGEKSAVGKKQAGDIFENKKTILFIKALEKGNEQQIKELKYWYSITAENIDKIYAVERIFKQLKVDLLVSEMIDEYTQKAQNFIEQIEGHKISKDILFEFSDRLISRRY</sequence>
<dbReference type="SFLD" id="SFLDS00005">
    <property type="entry name" value="Isoprenoid_Synthase_Type_I"/>
    <property type="match status" value="1"/>
</dbReference>
<dbReference type="EMBL" id="UNSC01000007">
    <property type="protein sequence ID" value="SZD74013.1"/>
    <property type="molecule type" value="Genomic_DNA"/>
</dbReference>
<comment type="similarity">
    <text evidence="2 6">Belongs to the FPP/GGPP synthase family.</text>
</comment>